<dbReference type="GO" id="GO:0009534">
    <property type="term" value="C:chloroplast thylakoid"/>
    <property type="evidence" value="ECO:0007669"/>
    <property type="project" value="TreeGrafter"/>
</dbReference>
<evidence type="ECO:0000256" key="7">
    <source>
        <dbReference type="ARBA" id="ARBA00022840"/>
    </source>
</evidence>
<evidence type="ECO:0000256" key="6">
    <source>
        <dbReference type="ARBA" id="ARBA00022741"/>
    </source>
</evidence>
<gene>
    <name evidence="11" type="ORF">Agub_g7910</name>
</gene>
<dbReference type="GO" id="GO:0070733">
    <property type="term" value="F:AMPylase activity"/>
    <property type="evidence" value="ECO:0007669"/>
    <property type="project" value="TreeGrafter"/>
</dbReference>
<evidence type="ECO:0000256" key="10">
    <source>
        <dbReference type="SAM" id="MobiDB-lite"/>
    </source>
</evidence>
<evidence type="ECO:0000256" key="9">
    <source>
        <dbReference type="ARBA" id="ARBA00031547"/>
    </source>
</evidence>
<dbReference type="Pfam" id="PF02696">
    <property type="entry name" value="SelO"/>
    <property type="match status" value="1"/>
</dbReference>
<keyword evidence="12" id="KW-1185">Reference proteome</keyword>
<evidence type="ECO:0000256" key="3">
    <source>
        <dbReference type="ARBA" id="ARBA00022679"/>
    </source>
</evidence>
<dbReference type="AlphaFoldDB" id="A0AAD3HM12"/>
<accession>A0AAD3HM12</accession>
<dbReference type="PANTHER" id="PTHR32057">
    <property type="entry name" value="PROTEIN ADENYLYLTRANSFERASE SELO, MITOCHONDRIAL"/>
    <property type="match status" value="1"/>
</dbReference>
<keyword evidence="6" id="KW-0547">Nucleotide-binding</keyword>
<feature type="region of interest" description="Disordered" evidence="10">
    <location>
        <begin position="59"/>
        <end position="101"/>
    </location>
</feature>
<dbReference type="PANTHER" id="PTHR32057:SF14">
    <property type="entry name" value="PROTEIN ADENYLYLTRANSFERASE SELO, MITOCHONDRIAL"/>
    <property type="match status" value="1"/>
</dbReference>
<name>A0AAD3HM12_9CHLO</name>
<keyword evidence="8" id="KW-0460">Magnesium</keyword>
<dbReference type="InterPro" id="IPR003846">
    <property type="entry name" value="SelO"/>
</dbReference>
<keyword evidence="7" id="KW-0067">ATP-binding</keyword>
<comment type="similarity">
    <text evidence="2">Belongs to the SELO family.</text>
</comment>
<evidence type="ECO:0000313" key="12">
    <source>
        <dbReference type="Proteomes" id="UP001054857"/>
    </source>
</evidence>
<evidence type="ECO:0000256" key="8">
    <source>
        <dbReference type="ARBA" id="ARBA00022842"/>
    </source>
</evidence>
<sequence length="222" mass="23470">MALTCGHGNIAAQNPTLRPYFQSAQMFTKLSAGPCALARRTLASATSTKWLGSWSISSLRGPRGSLVSSNSATTQRSSVQSRSTTTASAATDGDMASSPGARLESLPWDHTFVRELPADPDTRNTVRQVEGALFSRVSPTPPTGVPYLIAYSEKVARLIGLNPSECLRPEFPLLMSGAAPLPGSLPYAACYGGHQFGSWAGQLGDGRAITLGELLNRHNPPD</sequence>
<keyword evidence="3" id="KW-0808">Transferase</keyword>
<dbReference type="EMBL" id="BMAR01000013">
    <property type="protein sequence ID" value="GFR46339.1"/>
    <property type="molecule type" value="Genomic_DNA"/>
</dbReference>
<comment type="caution">
    <text evidence="11">The sequence shown here is derived from an EMBL/GenBank/DDBJ whole genome shotgun (WGS) entry which is preliminary data.</text>
</comment>
<evidence type="ECO:0000256" key="5">
    <source>
        <dbReference type="ARBA" id="ARBA00022723"/>
    </source>
</evidence>
<evidence type="ECO:0000256" key="2">
    <source>
        <dbReference type="ARBA" id="ARBA00009747"/>
    </source>
</evidence>
<organism evidence="11 12">
    <name type="scientific">Astrephomene gubernaculifera</name>
    <dbReference type="NCBI Taxonomy" id="47775"/>
    <lineage>
        <taxon>Eukaryota</taxon>
        <taxon>Viridiplantae</taxon>
        <taxon>Chlorophyta</taxon>
        <taxon>core chlorophytes</taxon>
        <taxon>Chlorophyceae</taxon>
        <taxon>CS clade</taxon>
        <taxon>Chlamydomonadales</taxon>
        <taxon>Astrephomenaceae</taxon>
        <taxon>Astrephomene</taxon>
    </lineage>
</organism>
<evidence type="ECO:0000256" key="4">
    <source>
        <dbReference type="ARBA" id="ARBA00022695"/>
    </source>
</evidence>
<keyword evidence="5" id="KW-0479">Metal-binding</keyword>
<evidence type="ECO:0000256" key="1">
    <source>
        <dbReference type="ARBA" id="ARBA00001946"/>
    </source>
</evidence>
<comment type="cofactor">
    <cofactor evidence="1">
        <name>Mg(2+)</name>
        <dbReference type="ChEBI" id="CHEBI:18420"/>
    </cofactor>
</comment>
<protein>
    <recommendedName>
        <fullName evidence="9">Selenoprotein O</fullName>
    </recommendedName>
</protein>
<dbReference type="GO" id="GO:0046872">
    <property type="term" value="F:metal ion binding"/>
    <property type="evidence" value="ECO:0007669"/>
    <property type="project" value="UniProtKB-KW"/>
</dbReference>
<evidence type="ECO:0000313" key="11">
    <source>
        <dbReference type="EMBL" id="GFR46339.1"/>
    </source>
</evidence>
<reference evidence="11 12" key="1">
    <citation type="journal article" date="2021" name="Sci. Rep.">
        <title>Genome sequencing of the multicellular alga Astrephomene provides insights into convergent evolution of germ-soma differentiation.</title>
        <authorList>
            <person name="Yamashita S."/>
            <person name="Yamamoto K."/>
            <person name="Matsuzaki R."/>
            <person name="Suzuki S."/>
            <person name="Yamaguchi H."/>
            <person name="Hirooka S."/>
            <person name="Minakuchi Y."/>
            <person name="Miyagishima S."/>
            <person name="Kawachi M."/>
            <person name="Toyoda A."/>
            <person name="Nozaki H."/>
        </authorList>
    </citation>
    <scope>NUCLEOTIDE SEQUENCE [LARGE SCALE GENOMIC DNA]</scope>
    <source>
        <strain evidence="11 12">NIES-4017</strain>
    </source>
</reference>
<dbReference type="GO" id="GO:0005524">
    <property type="term" value="F:ATP binding"/>
    <property type="evidence" value="ECO:0007669"/>
    <property type="project" value="UniProtKB-KW"/>
</dbReference>
<feature type="non-terminal residue" evidence="11">
    <location>
        <position position="222"/>
    </location>
</feature>
<dbReference type="Proteomes" id="UP001054857">
    <property type="component" value="Unassembled WGS sequence"/>
</dbReference>
<proteinExistence type="inferred from homology"/>
<feature type="compositionally biased region" description="Low complexity" evidence="10">
    <location>
        <begin position="71"/>
        <end position="91"/>
    </location>
</feature>
<keyword evidence="4" id="KW-0548">Nucleotidyltransferase</keyword>